<dbReference type="PANTHER" id="PTHR47232:SF1">
    <property type="entry name" value="TRANSDUCIN FAMILY PROTEIN _ WD-40 REPEAT FAMILY PROTEIN"/>
    <property type="match status" value="1"/>
</dbReference>
<dbReference type="EMBL" id="JADCNL010000466">
    <property type="protein sequence ID" value="KAG0447455.1"/>
    <property type="molecule type" value="Genomic_DNA"/>
</dbReference>
<dbReference type="InterPro" id="IPR001680">
    <property type="entry name" value="WD40_rpt"/>
</dbReference>
<evidence type="ECO:0000256" key="1">
    <source>
        <dbReference type="PROSITE-ProRule" id="PRU00221"/>
    </source>
</evidence>
<comment type="caution">
    <text evidence="4">The sequence shown here is derived from an EMBL/GenBank/DDBJ whole genome shotgun (WGS) entry which is preliminary data.</text>
</comment>
<protein>
    <submittedName>
        <fullName evidence="4">Uncharacterized protein</fullName>
    </submittedName>
</protein>
<feature type="region of interest" description="Disordered" evidence="3">
    <location>
        <begin position="1"/>
        <end position="26"/>
    </location>
</feature>
<dbReference type="Proteomes" id="UP000636800">
    <property type="component" value="Unassembled WGS sequence"/>
</dbReference>
<dbReference type="SUPFAM" id="SSF50978">
    <property type="entry name" value="WD40 repeat-like"/>
    <property type="match status" value="1"/>
</dbReference>
<evidence type="ECO:0000313" key="5">
    <source>
        <dbReference type="Proteomes" id="UP000636800"/>
    </source>
</evidence>
<dbReference type="Pfam" id="PF00400">
    <property type="entry name" value="WD40"/>
    <property type="match status" value="2"/>
</dbReference>
<proteinExistence type="predicted"/>
<dbReference type="SMART" id="SM00320">
    <property type="entry name" value="WD40"/>
    <property type="match status" value="5"/>
</dbReference>
<name>A0A835P5R0_VANPL</name>
<reference evidence="4 5" key="1">
    <citation type="journal article" date="2020" name="Nat. Food">
        <title>A phased Vanilla planifolia genome enables genetic improvement of flavour and production.</title>
        <authorList>
            <person name="Hasing T."/>
            <person name="Tang H."/>
            <person name="Brym M."/>
            <person name="Khazi F."/>
            <person name="Huang T."/>
            <person name="Chambers A.H."/>
        </authorList>
    </citation>
    <scope>NUCLEOTIDE SEQUENCE [LARGE SCALE GENOMIC DNA]</scope>
    <source>
        <tissue evidence="4">Leaf</tissue>
    </source>
</reference>
<organism evidence="4 5">
    <name type="scientific">Vanilla planifolia</name>
    <name type="common">Vanilla</name>
    <dbReference type="NCBI Taxonomy" id="51239"/>
    <lineage>
        <taxon>Eukaryota</taxon>
        <taxon>Viridiplantae</taxon>
        <taxon>Streptophyta</taxon>
        <taxon>Embryophyta</taxon>
        <taxon>Tracheophyta</taxon>
        <taxon>Spermatophyta</taxon>
        <taxon>Magnoliopsida</taxon>
        <taxon>Liliopsida</taxon>
        <taxon>Asparagales</taxon>
        <taxon>Orchidaceae</taxon>
        <taxon>Vanilloideae</taxon>
        <taxon>Vanilleae</taxon>
        <taxon>Vanilla</taxon>
    </lineage>
</organism>
<dbReference type="InterPro" id="IPR036322">
    <property type="entry name" value="WD40_repeat_dom_sf"/>
</dbReference>
<keyword evidence="5" id="KW-1185">Reference proteome</keyword>
<dbReference type="PROSITE" id="PS50082">
    <property type="entry name" value="WD_REPEATS_2"/>
    <property type="match status" value="1"/>
</dbReference>
<dbReference type="Gene3D" id="2.130.10.10">
    <property type="entry name" value="YVTN repeat-like/Quinoprotein amine dehydrogenase"/>
    <property type="match status" value="2"/>
</dbReference>
<feature type="repeat" description="WD" evidence="1">
    <location>
        <begin position="213"/>
        <end position="248"/>
    </location>
</feature>
<gene>
    <name evidence="4" type="ORF">HPP92_028338</name>
</gene>
<dbReference type="OrthoDB" id="654677at2759"/>
<dbReference type="PANTHER" id="PTHR47232">
    <property type="entry name" value="TRANSDUCIN FAMILY PROTEIN / WD-40 REPEAT FAMILY PROTEIN"/>
    <property type="match status" value="1"/>
</dbReference>
<evidence type="ECO:0000256" key="3">
    <source>
        <dbReference type="SAM" id="MobiDB-lite"/>
    </source>
</evidence>
<accession>A0A835P5R0</accession>
<feature type="coiled-coil region" evidence="2">
    <location>
        <begin position="49"/>
        <end position="76"/>
    </location>
</feature>
<evidence type="ECO:0000313" key="4">
    <source>
        <dbReference type="EMBL" id="KAG0447455.1"/>
    </source>
</evidence>
<dbReference type="InterPro" id="IPR015943">
    <property type="entry name" value="WD40/YVTN_repeat-like_dom_sf"/>
</dbReference>
<keyword evidence="2" id="KW-0175">Coiled coil</keyword>
<evidence type="ECO:0000256" key="2">
    <source>
        <dbReference type="SAM" id="Coils"/>
    </source>
</evidence>
<dbReference type="AlphaFoldDB" id="A0A835P5R0"/>
<keyword evidence="1" id="KW-0853">WD repeat</keyword>
<sequence>MNLPQKPKLEDNGSVSPSSLVGDGMSPWTSIQEQEEMLIALIAHRTREVERLNKMVEVAQTRLHDARTQLDLLRARSKAVKDDQGGHDRVSTVESLEQSIVVNSPLSSRAESVSSRTQLFIPPMSQLVPNLKASPSLAEALKPASCSLGSAMASEELRCDASARYGSEGEPSEPKKKKGMLKIVGKPHNDLISVVGKSSTPQRLTFHLGTSVYSQHKRKLRTLVLNPKDDEIFATSALDGVLNLWEVQDKGSGAKLLGSTDCVSPAQRRWPEDIAWQHDGACLFAAYSADGGDCQVSLLELPLSENKRVQFLEEKPHTKGIINSISFMPWNDLCFVTGGSDHAVVVWGKEDDSWKPTAIYRSHHSSSVMGTAGLTQKKVVLSAGSDKRIVGFDVYAGVVDFKHLTDSKCMSVLPNPSDFNLFMVQTGSLGKQLRLFDIRSKQAEIHAFGFPQESSESQSALISQSWSPDGLYLSSGTVDPMIHIFDIRFNSHGPCQSVQAHQKRVFKALWHQSHPLLISISSDLNIGLHKLQ</sequence>